<dbReference type="GO" id="GO:0005998">
    <property type="term" value="P:xylulose catabolic process"/>
    <property type="evidence" value="ECO:0007669"/>
    <property type="project" value="UniProtKB-UniRule"/>
</dbReference>
<evidence type="ECO:0000256" key="2">
    <source>
        <dbReference type="ARBA" id="ARBA00022629"/>
    </source>
</evidence>
<evidence type="ECO:0000313" key="13">
    <source>
        <dbReference type="EMBL" id="RUT33172.1"/>
    </source>
</evidence>
<dbReference type="OrthoDB" id="9805576at2"/>
<evidence type="ECO:0000256" key="3">
    <source>
        <dbReference type="ARBA" id="ARBA00022679"/>
    </source>
</evidence>
<dbReference type="InterPro" id="IPR018483">
    <property type="entry name" value="Carb_kinase_FGGY_CS"/>
</dbReference>
<gene>
    <name evidence="8 10 13" type="primary">xylB</name>
    <name evidence="13" type="ORF">EMQ25_04805</name>
</gene>
<evidence type="ECO:0000259" key="12">
    <source>
        <dbReference type="Pfam" id="PF02782"/>
    </source>
</evidence>
<evidence type="ECO:0000256" key="1">
    <source>
        <dbReference type="ARBA" id="ARBA00009156"/>
    </source>
</evidence>
<sequence length="514" mass="53760">MARTALLGVDIGTSSCKALLLDAEGTVLASETVAYPVSTPRPFWSEQDPQSWIEGARKAIAGLRAKAPGIEILAIGLSGQMHGLTPLDDALEVIRPAILWNDQRNAAECAEITAAIGGEAAMLAATNNRMLIGYTGGKIAWMRAHEPENFARLRHCLNPKDYLRYRMTGTLATEVSDASGTGMFDVAARKWSDAVIEAVGIDRAALPDCAESHIVTGHVGAEAAALFGLAEGIPVVGGGGDAVVQTLGSGVIDPGDLQTTIGTAGILASSLDRAAPNPEGRLQVFCNVAPDRWHCMGVSLNAGGALSWFRTLAANLGHAEGGAAELDFAALVEKAARSPAGARGLLFLPYLNGERCPHPDPEARGGFVGLTWRHRDADLVRALLEGVVLSLRDIHALMEQMGIARNRIRASGGGARSALWRQIQADMFGCEVATTEGASEGGAYGAALVAGIGIGVWPDAASAAAVCRPATRDLPDPSLLPVYDKLFGLYQGLYPALETTFAGLSDPIFDQPEA</sequence>
<dbReference type="PANTHER" id="PTHR43095">
    <property type="entry name" value="SUGAR KINASE"/>
    <property type="match status" value="1"/>
</dbReference>
<comment type="catalytic activity">
    <reaction evidence="8 10">
        <text>D-xylulose + ATP = D-xylulose 5-phosphate + ADP + H(+)</text>
        <dbReference type="Rhea" id="RHEA:10964"/>
        <dbReference type="ChEBI" id="CHEBI:15378"/>
        <dbReference type="ChEBI" id="CHEBI:17140"/>
        <dbReference type="ChEBI" id="CHEBI:30616"/>
        <dbReference type="ChEBI" id="CHEBI:57737"/>
        <dbReference type="ChEBI" id="CHEBI:456216"/>
        <dbReference type="EC" id="2.7.1.17"/>
    </reaction>
</comment>
<keyword evidence="7 8" id="KW-0119">Carbohydrate metabolism</keyword>
<feature type="domain" description="Carbohydrate kinase FGGY N-terminal" evidence="11">
    <location>
        <begin position="6"/>
        <end position="248"/>
    </location>
</feature>
<proteinExistence type="inferred from homology"/>
<dbReference type="GO" id="GO:0005524">
    <property type="term" value="F:ATP binding"/>
    <property type="evidence" value="ECO:0007669"/>
    <property type="project" value="UniProtKB-UniRule"/>
</dbReference>
<dbReference type="GO" id="GO:0004856">
    <property type="term" value="F:D-xylulokinase activity"/>
    <property type="evidence" value="ECO:0007669"/>
    <property type="project" value="UniProtKB-UniRule"/>
</dbReference>
<protein>
    <recommendedName>
        <fullName evidence="8 10">Xylulose kinase</fullName>
        <shortName evidence="8 10">Xylulokinase</shortName>
        <ecNumber evidence="8 10">2.7.1.17</ecNumber>
    </recommendedName>
</protein>
<evidence type="ECO:0000259" key="11">
    <source>
        <dbReference type="Pfam" id="PF00370"/>
    </source>
</evidence>
<keyword evidence="6 8" id="KW-0067">ATP-binding</keyword>
<comment type="function">
    <text evidence="8">Catalyzes the phosphorylation of D-xylulose to D-xylulose 5-phosphate.</text>
</comment>
<keyword evidence="14" id="KW-1185">Reference proteome</keyword>
<dbReference type="PROSITE" id="PS00445">
    <property type="entry name" value="FGGY_KINASES_2"/>
    <property type="match status" value="1"/>
</dbReference>
<dbReference type="CDD" id="cd07808">
    <property type="entry name" value="ASKHA_NBD_FGGY_EcXK-like"/>
    <property type="match status" value="1"/>
</dbReference>
<dbReference type="SUPFAM" id="SSF53067">
    <property type="entry name" value="Actin-like ATPase domain"/>
    <property type="match status" value="2"/>
</dbReference>
<keyword evidence="5 8" id="KW-0418">Kinase</keyword>
<dbReference type="InterPro" id="IPR006000">
    <property type="entry name" value="Xylulokinase"/>
</dbReference>
<dbReference type="InterPro" id="IPR043129">
    <property type="entry name" value="ATPase_NBD"/>
</dbReference>
<comment type="caution">
    <text evidence="13">The sequence shown here is derived from an EMBL/GenBank/DDBJ whole genome shotgun (WGS) entry which is preliminary data.</text>
</comment>
<evidence type="ECO:0000256" key="7">
    <source>
        <dbReference type="ARBA" id="ARBA00023277"/>
    </source>
</evidence>
<dbReference type="Gene3D" id="3.30.420.40">
    <property type="match status" value="2"/>
</dbReference>
<dbReference type="InterPro" id="IPR018485">
    <property type="entry name" value="FGGY_C"/>
</dbReference>
<dbReference type="HAMAP" id="MF_02220">
    <property type="entry name" value="XylB"/>
    <property type="match status" value="1"/>
</dbReference>
<accession>A0A433XGK8</accession>
<dbReference type="NCBIfam" id="TIGR01312">
    <property type="entry name" value="XylB"/>
    <property type="match status" value="1"/>
</dbReference>
<feature type="active site" description="Proton acceptor" evidence="8">
    <location>
        <position position="241"/>
    </location>
</feature>
<dbReference type="Pfam" id="PF02782">
    <property type="entry name" value="FGGY_C"/>
    <property type="match status" value="1"/>
</dbReference>
<feature type="binding site" evidence="8">
    <location>
        <begin position="81"/>
        <end position="82"/>
    </location>
    <ligand>
        <name>substrate</name>
    </ligand>
</feature>
<dbReference type="EMBL" id="RZNJ01000002">
    <property type="protein sequence ID" value="RUT33172.1"/>
    <property type="molecule type" value="Genomic_DNA"/>
</dbReference>
<feature type="site" description="Important for activity" evidence="8">
    <location>
        <position position="10"/>
    </location>
</feature>
<dbReference type="Proteomes" id="UP000281547">
    <property type="component" value="Unassembled WGS sequence"/>
</dbReference>
<reference evidence="13 14" key="1">
    <citation type="journal article" date="2016" name="Int. J. Syst. Evol. Microbiol.">
        <title>Arsenicitalea aurantiaca gen. nov., sp. nov., a new member of the family Hyphomicrobiaceae, isolated from high-arsenic sediment.</title>
        <authorList>
            <person name="Mu Y."/>
            <person name="Zhou L."/>
            <person name="Zeng X.C."/>
            <person name="Liu L."/>
            <person name="Pan Y."/>
            <person name="Chen X."/>
            <person name="Wang J."/>
            <person name="Li S."/>
            <person name="Li W.J."/>
            <person name="Wang Y."/>
        </authorList>
    </citation>
    <scope>NUCLEOTIDE SEQUENCE [LARGE SCALE GENOMIC DNA]</scope>
    <source>
        <strain evidence="13 14">42-50</strain>
    </source>
</reference>
<evidence type="ECO:0000256" key="4">
    <source>
        <dbReference type="ARBA" id="ARBA00022741"/>
    </source>
</evidence>
<feature type="domain" description="Carbohydrate kinase FGGY C-terminal" evidence="12">
    <location>
        <begin position="260"/>
        <end position="452"/>
    </location>
</feature>
<comment type="similarity">
    <text evidence="1 8 9">Belongs to the FGGY kinase family.</text>
</comment>
<evidence type="ECO:0000256" key="10">
    <source>
        <dbReference type="RuleBase" id="RU364073"/>
    </source>
</evidence>
<dbReference type="PIRSF" id="PIRSF000538">
    <property type="entry name" value="GlpK"/>
    <property type="match status" value="1"/>
</dbReference>
<keyword evidence="2 8" id="KW-0859">Xylose metabolism</keyword>
<dbReference type="InterPro" id="IPR050406">
    <property type="entry name" value="FGGY_Carb_Kinase"/>
</dbReference>
<evidence type="ECO:0000256" key="6">
    <source>
        <dbReference type="ARBA" id="ARBA00022840"/>
    </source>
</evidence>
<organism evidence="13 14">
    <name type="scientific">Arsenicitalea aurantiaca</name>
    <dbReference type="NCBI Taxonomy" id="1783274"/>
    <lineage>
        <taxon>Bacteria</taxon>
        <taxon>Pseudomonadati</taxon>
        <taxon>Pseudomonadota</taxon>
        <taxon>Alphaproteobacteria</taxon>
        <taxon>Hyphomicrobiales</taxon>
        <taxon>Devosiaceae</taxon>
        <taxon>Arsenicitalea</taxon>
    </lineage>
</organism>
<evidence type="ECO:0000256" key="8">
    <source>
        <dbReference type="HAMAP-Rule" id="MF_02220"/>
    </source>
</evidence>
<dbReference type="Pfam" id="PF00370">
    <property type="entry name" value="FGGY_N"/>
    <property type="match status" value="1"/>
</dbReference>
<evidence type="ECO:0000256" key="9">
    <source>
        <dbReference type="RuleBase" id="RU003733"/>
    </source>
</evidence>
<dbReference type="InterPro" id="IPR000577">
    <property type="entry name" value="Carb_kinase_FGGY"/>
</dbReference>
<dbReference type="EC" id="2.7.1.17" evidence="8 10"/>
<keyword evidence="4 8" id="KW-0547">Nucleotide-binding</keyword>
<dbReference type="InterPro" id="IPR018484">
    <property type="entry name" value="FGGY_N"/>
</dbReference>
<dbReference type="PANTHER" id="PTHR43095:SF5">
    <property type="entry name" value="XYLULOSE KINASE"/>
    <property type="match status" value="1"/>
</dbReference>
<dbReference type="AlphaFoldDB" id="A0A433XGK8"/>
<keyword evidence="3 8" id="KW-0808">Transferase</keyword>
<name>A0A433XGK8_9HYPH</name>
<evidence type="ECO:0000256" key="5">
    <source>
        <dbReference type="ARBA" id="ARBA00022777"/>
    </source>
</evidence>
<dbReference type="GO" id="GO:0042732">
    <property type="term" value="P:D-xylose metabolic process"/>
    <property type="evidence" value="ECO:0007669"/>
    <property type="project" value="UniProtKB-KW"/>
</dbReference>
<evidence type="ECO:0000313" key="14">
    <source>
        <dbReference type="Proteomes" id="UP000281547"/>
    </source>
</evidence>